<gene>
    <name evidence="5" type="ORF">CBF37_10245</name>
</gene>
<keyword evidence="1" id="KW-0812">Transmembrane</keyword>
<dbReference type="OrthoDB" id="2148359at2"/>
<dbReference type="Pfam" id="PF11797">
    <property type="entry name" value="WxLIP_HBD"/>
    <property type="match status" value="1"/>
</dbReference>
<feature type="signal peptide" evidence="2">
    <location>
        <begin position="1"/>
        <end position="27"/>
    </location>
</feature>
<feature type="transmembrane region" description="Helical" evidence="1">
    <location>
        <begin position="310"/>
        <end position="332"/>
    </location>
</feature>
<feature type="domain" description="WxL Interacting Protein peptidoglycan binding" evidence="3">
    <location>
        <begin position="35"/>
        <end position="156"/>
    </location>
</feature>
<evidence type="ECO:0000259" key="4">
    <source>
        <dbReference type="Pfam" id="PF11797"/>
    </source>
</evidence>
<dbReference type="RefSeq" id="WP_125984651.1">
    <property type="nucleotide sequence ID" value="NZ_NGJS01000019.1"/>
</dbReference>
<organism evidence="5 6">
    <name type="scientific">Vagococcus vulneris</name>
    <dbReference type="NCBI Taxonomy" id="1977869"/>
    <lineage>
        <taxon>Bacteria</taxon>
        <taxon>Bacillati</taxon>
        <taxon>Bacillota</taxon>
        <taxon>Bacilli</taxon>
        <taxon>Lactobacillales</taxon>
        <taxon>Enterococcaceae</taxon>
        <taxon>Vagococcus</taxon>
    </lineage>
</organism>
<comment type="caution">
    <text evidence="5">The sequence shown here is derived from an EMBL/GenBank/DDBJ whole genome shotgun (WGS) entry which is preliminary data.</text>
</comment>
<evidence type="ECO:0000259" key="3">
    <source>
        <dbReference type="Pfam" id="PF06030"/>
    </source>
</evidence>
<feature type="domain" description="WxL Interacting Protein host binding" evidence="4">
    <location>
        <begin position="162"/>
        <end position="299"/>
    </location>
</feature>
<proteinExistence type="predicted"/>
<name>A0A429ZTU6_9ENTE</name>
<evidence type="ECO:0000313" key="6">
    <source>
        <dbReference type="Proteomes" id="UP000287857"/>
    </source>
</evidence>
<keyword evidence="1" id="KW-1133">Transmembrane helix</keyword>
<evidence type="ECO:0000256" key="2">
    <source>
        <dbReference type="SAM" id="SignalP"/>
    </source>
</evidence>
<dbReference type="Proteomes" id="UP000287857">
    <property type="component" value="Unassembled WGS sequence"/>
</dbReference>
<dbReference type="InterPro" id="IPR021759">
    <property type="entry name" value="WxLIP_HBD"/>
</dbReference>
<evidence type="ECO:0000313" key="5">
    <source>
        <dbReference type="EMBL" id="RST97152.1"/>
    </source>
</evidence>
<accession>A0A429ZTU6</accession>
<dbReference type="InterPro" id="IPR010317">
    <property type="entry name" value="WxLIP_PGBD"/>
</dbReference>
<evidence type="ECO:0000256" key="1">
    <source>
        <dbReference type="SAM" id="Phobius"/>
    </source>
</evidence>
<dbReference type="Pfam" id="PF06030">
    <property type="entry name" value="WxLIP_PGBD"/>
    <property type="match status" value="1"/>
</dbReference>
<sequence length="357" mass="40653">MKKLCQYVIFPILAILSLFLISDISKAADDTNIGFTVDSILPSSQLDKSKTYFYVQTEPSKEQTLEVRIKSTKKEKTIVKIMVENASTSSEGNINYGKPDKGAENKTLTNPITSMIKPESDEVEVQNFEEKVVKLKLTPPAEHYDGVKMGALIFEKVANEKSKATIKNKYNYKLGVITSENGDEFTDGDTLELLSVKPELLRGQKVVRAFIQNPQPKVIQNLTMRSTITDKKTNKVIKKNNVTNYSFAPNSTLPFIFDWGISNLPSGTYTLSMKINNNLKTWNLKKDFTISGKQAQQINDDSPYRITTPLWIKIVTIILYILTITNIILIFTRRKKWNKEMKKSKKRKHKNKRKGGR</sequence>
<feature type="chain" id="PRO_5019360238" evidence="2">
    <location>
        <begin position="28"/>
        <end position="357"/>
    </location>
</feature>
<keyword evidence="2" id="KW-0732">Signal</keyword>
<dbReference type="AlphaFoldDB" id="A0A429ZTU6"/>
<protein>
    <submittedName>
        <fullName evidence="5">Uncharacterized protein</fullName>
    </submittedName>
</protein>
<keyword evidence="1" id="KW-0472">Membrane</keyword>
<reference evidence="5 6" key="1">
    <citation type="submission" date="2017-05" db="EMBL/GenBank/DDBJ databases">
        <title>Vagococcus spp. assemblies.</title>
        <authorList>
            <person name="Gulvik C.A."/>
        </authorList>
    </citation>
    <scope>NUCLEOTIDE SEQUENCE [LARGE SCALE GENOMIC DNA]</scope>
    <source>
        <strain evidence="5 6">SS1995</strain>
    </source>
</reference>
<keyword evidence="6" id="KW-1185">Reference proteome</keyword>
<dbReference type="EMBL" id="NGJS01000019">
    <property type="protein sequence ID" value="RST97152.1"/>
    <property type="molecule type" value="Genomic_DNA"/>
</dbReference>